<dbReference type="GO" id="GO:0016787">
    <property type="term" value="F:hydrolase activity"/>
    <property type="evidence" value="ECO:0007669"/>
    <property type="project" value="UniProtKB-KW"/>
</dbReference>
<keyword evidence="2 5" id="KW-0540">Nuclease</keyword>
<feature type="domain" description="PIN" evidence="6">
    <location>
        <begin position="3"/>
        <end position="118"/>
    </location>
</feature>
<keyword evidence="4 5" id="KW-0378">Hydrolase</keyword>
<evidence type="ECO:0000259" key="6">
    <source>
        <dbReference type="Pfam" id="PF01850"/>
    </source>
</evidence>
<evidence type="ECO:0000256" key="1">
    <source>
        <dbReference type="ARBA" id="ARBA00022649"/>
    </source>
</evidence>
<dbReference type="EMBL" id="JANX01000314">
    <property type="protein sequence ID" value="KGM32458.1"/>
    <property type="molecule type" value="Genomic_DNA"/>
</dbReference>
<keyword evidence="3 5" id="KW-0479">Metal-binding</keyword>
<dbReference type="PANTHER" id="PTHR39664:SF2">
    <property type="entry name" value="NUCLEIC ACID-BINDING PROTEIN, CONTAINING PIN DOMAIN-RELATED"/>
    <property type="match status" value="1"/>
</dbReference>
<evidence type="ECO:0000313" key="7">
    <source>
        <dbReference type="EMBL" id="KGM32458.1"/>
    </source>
</evidence>
<comment type="cofactor">
    <cofactor evidence="5">
        <name>Mg(2+)</name>
        <dbReference type="ChEBI" id="CHEBI:18420"/>
    </cofactor>
</comment>
<keyword evidence="5" id="KW-0460">Magnesium</keyword>
<feature type="binding site" evidence="5">
    <location>
        <position position="95"/>
    </location>
    <ligand>
        <name>Mg(2+)</name>
        <dbReference type="ChEBI" id="CHEBI:18420"/>
    </ligand>
</feature>
<evidence type="ECO:0000256" key="4">
    <source>
        <dbReference type="ARBA" id="ARBA00022801"/>
    </source>
</evidence>
<sequence>MKIIADTNLLVRAAMRDDPEQTALAETALRNADSIAVTLPTLCEFVWVLTRGYRKTPGQAATAVRRLLSSATVAADGPAADAGLAILEAGGDFADGVIAFEGRRLGGEVFVTFDRKAASLVDAAGTRARLLSRT</sequence>
<evidence type="ECO:0000256" key="2">
    <source>
        <dbReference type="ARBA" id="ARBA00022722"/>
    </source>
</evidence>
<dbReference type="Proteomes" id="UP000029995">
    <property type="component" value="Unassembled WGS sequence"/>
</dbReference>
<feature type="binding site" evidence="5">
    <location>
        <position position="6"/>
    </location>
    <ligand>
        <name>Mg(2+)</name>
        <dbReference type="ChEBI" id="CHEBI:18420"/>
    </ligand>
</feature>
<dbReference type="AlphaFoldDB" id="A0A0A0D3S7"/>
<keyword evidence="5" id="KW-0800">Toxin</keyword>
<dbReference type="InterPro" id="IPR022907">
    <property type="entry name" value="VapC_family"/>
</dbReference>
<proteinExistence type="inferred from homology"/>
<protein>
    <recommendedName>
        <fullName evidence="5">Ribonuclease VapC</fullName>
        <shortName evidence="5">RNase VapC</shortName>
        <ecNumber evidence="5">3.1.-.-</ecNumber>
    </recommendedName>
    <alternativeName>
        <fullName evidence="5">Toxin VapC</fullName>
    </alternativeName>
</protein>
<reference evidence="7 8" key="1">
    <citation type="submission" date="2014-01" db="EMBL/GenBank/DDBJ databases">
        <title>Genome sequence determination for a cystic fibrosis isolate, Inquilinus limosus.</title>
        <authorList>
            <person name="Pino M."/>
            <person name="Di Conza J."/>
            <person name="Gutkind G."/>
        </authorList>
    </citation>
    <scope>NUCLEOTIDE SEQUENCE [LARGE SCALE GENOMIC DNA]</scope>
    <source>
        <strain evidence="7 8">MP06</strain>
    </source>
</reference>
<dbReference type="GO" id="GO:0004540">
    <property type="term" value="F:RNA nuclease activity"/>
    <property type="evidence" value="ECO:0007669"/>
    <property type="project" value="InterPro"/>
</dbReference>
<dbReference type="OrthoDB" id="6637310at2"/>
<dbReference type="GO" id="GO:0003677">
    <property type="term" value="F:DNA binding"/>
    <property type="evidence" value="ECO:0007669"/>
    <property type="project" value="UniProtKB-KW"/>
</dbReference>
<dbReference type="SUPFAM" id="SSF88723">
    <property type="entry name" value="PIN domain-like"/>
    <property type="match status" value="1"/>
</dbReference>
<organism evidence="7 8">
    <name type="scientific">Inquilinus limosus MP06</name>
    <dbReference type="NCBI Taxonomy" id="1398085"/>
    <lineage>
        <taxon>Bacteria</taxon>
        <taxon>Pseudomonadati</taxon>
        <taxon>Pseudomonadota</taxon>
        <taxon>Alphaproteobacteria</taxon>
        <taxon>Rhodospirillales</taxon>
        <taxon>Rhodospirillaceae</taxon>
        <taxon>Inquilinus</taxon>
    </lineage>
</organism>
<dbReference type="Gene3D" id="3.40.50.1010">
    <property type="entry name" value="5'-nuclease"/>
    <property type="match status" value="1"/>
</dbReference>
<dbReference type="EC" id="3.1.-.-" evidence="5"/>
<dbReference type="GO" id="GO:0000287">
    <property type="term" value="F:magnesium ion binding"/>
    <property type="evidence" value="ECO:0007669"/>
    <property type="project" value="UniProtKB-UniRule"/>
</dbReference>
<keyword evidence="1 5" id="KW-1277">Toxin-antitoxin system</keyword>
<comment type="similarity">
    <text evidence="5">Belongs to the PINc/VapC protein family.</text>
</comment>
<dbReference type="CDD" id="cd18683">
    <property type="entry name" value="PIN_VapC-like"/>
    <property type="match status" value="1"/>
</dbReference>
<dbReference type="PANTHER" id="PTHR39664">
    <property type="match status" value="1"/>
</dbReference>
<evidence type="ECO:0000256" key="5">
    <source>
        <dbReference type="HAMAP-Rule" id="MF_00265"/>
    </source>
</evidence>
<comment type="caution">
    <text evidence="7">The sequence shown here is derived from an EMBL/GenBank/DDBJ whole genome shotgun (WGS) entry which is preliminary data.</text>
</comment>
<name>A0A0A0D3S7_9PROT</name>
<dbReference type="HAMAP" id="MF_00265">
    <property type="entry name" value="VapC_Nob1"/>
    <property type="match status" value="1"/>
</dbReference>
<dbReference type="InterPro" id="IPR002716">
    <property type="entry name" value="PIN_dom"/>
</dbReference>
<evidence type="ECO:0000256" key="3">
    <source>
        <dbReference type="ARBA" id="ARBA00022723"/>
    </source>
</evidence>
<dbReference type="RefSeq" id="WP_034843367.1">
    <property type="nucleotide sequence ID" value="NZ_JANX01000314.1"/>
</dbReference>
<comment type="function">
    <text evidence="5">Toxic component of a toxin-antitoxin (TA) system. An RNase.</text>
</comment>
<dbReference type="Pfam" id="PF01850">
    <property type="entry name" value="PIN"/>
    <property type="match status" value="1"/>
</dbReference>
<dbReference type="InterPro" id="IPR029060">
    <property type="entry name" value="PIN-like_dom_sf"/>
</dbReference>
<evidence type="ECO:0000313" key="8">
    <source>
        <dbReference type="Proteomes" id="UP000029995"/>
    </source>
</evidence>
<gene>
    <name evidence="5" type="primary">vapC</name>
    <name evidence="7" type="ORF">P409_21255</name>
</gene>
<dbReference type="GO" id="GO:0090729">
    <property type="term" value="F:toxin activity"/>
    <property type="evidence" value="ECO:0007669"/>
    <property type="project" value="UniProtKB-KW"/>
</dbReference>
<accession>A0A0A0D3S7</accession>
<keyword evidence="7" id="KW-0238">DNA-binding</keyword>